<accession>A0ABW3FJM3</accession>
<sequence>MWSDRFGYAGSFDAVCRIEGERVLLDLKTTRSGVHADVALQLAAYARTEQLITQDGVAGQVPGHQRQDVRLREVVR</sequence>
<gene>
    <name evidence="1" type="ORF">ACFQ16_01150</name>
</gene>
<evidence type="ECO:0000313" key="1">
    <source>
        <dbReference type="EMBL" id="MFD0918340.1"/>
    </source>
</evidence>
<organism evidence="1 2">
    <name type="scientific">Saccharopolyspora rosea</name>
    <dbReference type="NCBI Taxonomy" id="524884"/>
    <lineage>
        <taxon>Bacteria</taxon>
        <taxon>Bacillati</taxon>
        <taxon>Actinomycetota</taxon>
        <taxon>Actinomycetes</taxon>
        <taxon>Pseudonocardiales</taxon>
        <taxon>Pseudonocardiaceae</taxon>
        <taxon>Saccharopolyspora</taxon>
    </lineage>
</organism>
<comment type="caution">
    <text evidence="1">The sequence shown here is derived from an EMBL/GenBank/DDBJ whole genome shotgun (WGS) entry which is preliminary data.</text>
</comment>
<protein>
    <recommendedName>
        <fullName evidence="3">PD-(D/E)XK endonuclease-like domain-containing protein</fullName>
    </recommendedName>
</protein>
<dbReference type="RefSeq" id="WP_263250035.1">
    <property type="nucleotide sequence ID" value="NZ_BAABLT010000034.1"/>
</dbReference>
<name>A0ABW3FJM3_9PSEU</name>
<reference evidence="2" key="1">
    <citation type="journal article" date="2019" name="Int. J. Syst. Evol. Microbiol.">
        <title>The Global Catalogue of Microorganisms (GCM) 10K type strain sequencing project: providing services to taxonomists for standard genome sequencing and annotation.</title>
        <authorList>
            <consortium name="The Broad Institute Genomics Platform"/>
            <consortium name="The Broad Institute Genome Sequencing Center for Infectious Disease"/>
            <person name="Wu L."/>
            <person name="Ma J."/>
        </authorList>
    </citation>
    <scope>NUCLEOTIDE SEQUENCE [LARGE SCALE GENOMIC DNA]</scope>
    <source>
        <strain evidence="2">CCUG 56401</strain>
    </source>
</reference>
<evidence type="ECO:0008006" key="3">
    <source>
        <dbReference type="Google" id="ProtNLM"/>
    </source>
</evidence>
<dbReference type="Proteomes" id="UP001597018">
    <property type="component" value="Unassembled WGS sequence"/>
</dbReference>
<evidence type="ECO:0000313" key="2">
    <source>
        <dbReference type="Proteomes" id="UP001597018"/>
    </source>
</evidence>
<dbReference type="EMBL" id="JBHTIW010000001">
    <property type="protein sequence ID" value="MFD0918340.1"/>
    <property type="molecule type" value="Genomic_DNA"/>
</dbReference>
<proteinExistence type="predicted"/>
<keyword evidence="2" id="KW-1185">Reference proteome</keyword>